<sequence>MDETKTSEREQSRYNRRSVLRATGIAAVSGALVTGSATAQVSDDVPDSTTESYEDTLEQAEAAETAADEYDFDPPDQPDNPTDGFSDDGATEYDSKELSQTVTNESVQTSNESVEISDVTSDDETAVTENVSTDPADTSSFASDELAALSELEFDLW</sequence>
<accession>A0A1I6S1G0</accession>
<evidence type="ECO:0000313" key="2">
    <source>
        <dbReference type="EMBL" id="SFS70801.1"/>
    </source>
</evidence>
<reference evidence="3" key="1">
    <citation type="submission" date="2016-10" db="EMBL/GenBank/DDBJ databases">
        <authorList>
            <person name="Varghese N."/>
            <person name="Submissions S."/>
        </authorList>
    </citation>
    <scope>NUCLEOTIDE SEQUENCE [LARGE SCALE GENOMIC DNA]</scope>
    <source>
        <strain evidence="3">DSM 22427</strain>
    </source>
</reference>
<dbReference type="OrthoDB" id="377411at2157"/>
<keyword evidence="3" id="KW-1185">Reference proteome</keyword>
<name>A0A1I6S1G0_9EURY</name>
<evidence type="ECO:0000256" key="1">
    <source>
        <dbReference type="SAM" id="MobiDB-lite"/>
    </source>
</evidence>
<dbReference type="InterPro" id="IPR006311">
    <property type="entry name" value="TAT_signal"/>
</dbReference>
<dbReference type="AlphaFoldDB" id="A0A1I6S1G0"/>
<dbReference type="EMBL" id="FOZS01000002">
    <property type="protein sequence ID" value="SFS70801.1"/>
    <property type="molecule type" value="Genomic_DNA"/>
</dbReference>
<feature type="compositionally biased region" description="Polar residues" evidence="1">
    <location>
        <begin position="35"/>
        <end position="51"/>
    </location>
</feature>
<protein>
    <submittedName>
        <fullName evidence="2">Uncharacterized protein</fullName>
    </submittedName>
</protein>
<organism evidence="2 3">
    <name type="scientific">Halostagnicola kamekurae</name>
    <dbReference type="NCBI Taxonomy" id="619731"/>
    <lineage>
        <taxon>Archaea</taxon>
        <taxon>Methanobacteriati</taxon>
        <taxon>Methanobacteriota</taxon>
        <taxon>Stenosarchaea group</taxon>
        <taxon>Halobacteria</taxon>
        <taxon>Halobacteriales</taxon>
        <taxon>Natrialbaceae</taxon>
        <taxon>Halostagnicola</taxon>
    </lineage>
</organism>
<feature type="compositionally biased region" description="Acidic residues" evidence="1">
    <location>
        <begin position="66"/>
        <end position="76"/>
    </location>
</feature>
<feature type="compositionally biased region" description="Polar residues" evidence="1">
    <location>
        <begin position="127"/>
        <end position="139"/>
    </location>
</feature>
<dbReference type="PROSITE" id="PS51318">
    <property type="entry name" value="TAT"/>
    <property type="match status" value="1"/>
</dbReference>
<feature type="region of interest" description="Disordered" evidence="1">
    <location>
        <begin position="35"/>
        <end position="139"/>
    </location>
</feature>
<feature type="compositionally biased region" description="Polar residues" evidence="1">
    <location>
        <begin position="98"/>
        <end position="114"/>
    </location>
</feature>
<gene>
    <name evidence="2" type="ORF">SAMN04488556_2368</name>
</gene>
<dbReference type="Proteomes" id="UP000199199">
    <property type="component" value="Unassembled WGS sequence"/>
</dbReference>
<proteinExistence type="predicted"/>
<evidence type="ECO:0000313" key="3">
    <source>
        <dbReference type="Proteomes" id="UP000199199"/>
    </source>
</evidence>
<dbReference type="RefSeq" id="WP_092904799.1">
    <property type="nucleotide sequence ID" value="NZ_FOZS01000002.1"/>
</dbReference>